<comment type="caution">
    <text evidence="3">The sequence shown here is derived from an EMBL/GenBank/DDBJ whole genome shotgun (WGS) entry which is preliminary data.</text>
</comment>
<dbReference type="InterPro" id="IPR029014">
    <property type="entry name" value="NiFe-Hase_large"/>
</dbReference>
<dbReference type="EMBL" id="QKQS01000023">
    <property type="protein sequence ID" value="PZA11256.1"/>
    <property type="molecule type" value="Genomic_DNA"/>
</dbReference>
<organism evidence="3 4">
    <name type="scientific">Rhodopseudomonas palustris</name>
    <dbReference type="NCBI Taxonomy" id="1076"/>
    <lineage>
        <taxon>Bacteria</taxon>
        <taxon>Pseudomonadati</taxon>
        <taxon>Pseudomonadota</taxon>
        <taxon>Alphaproteobacteria</taxon>
        <taxon>Hyphomicrobiales</taxon>
        <taxon>Nitrobacteraceae</taxon>
        <taxon>Rhodopseudomonas</taxon>
    </lineage>
</organism>
<evidence type="ECO:0000256" key="2">
    <source>
        <dbReference type="SAM" id="MobiDB-lite"/>
    </source>
</evidence>
<reference evidence="3 4" key="1">
    <citation type="submission" date="2018-06" db="EMBL/GenBank/DDBJ databases">
        <title>Draft Whole-Genome Sequence of the purple photosynthetic bacterium Rhodospeudomonas palustris XCP.</title>
        <authorList>
            <person name="Rayyan A."/>
            <person name="Meyer T.E."/>
            <person name="Kyndt J.A."/>
        </authorList>
    </citation>
    <scope>NUCLEOTIDE SEQUENCE [LARGE SCALE GENOMIC DNA]</scope>
    <source>
        <strain evidence="3 4">XCP</strain>
    </source>
</reference>
<evidence type="ECO:0000256" key="1">
    <source>
        <dbReference type="PIRSR" id="PIRSR601501-1"/>
    </source>
</evidence>
<feature type="region of interest" description="Disordered" evidence="2">
    <location>
        <begin position="176"/>
        <end position="202"/>
    </location>
</feature>
<dbReference type="InterPro" id="IPR050867">
    <property type="entry name" value="NiFe/NiFeSe_hydrgnase_LSU"/>
</dbReference>
<comment type="cofactor">
    <cofactor evidence="1">
        <name>Ni(2+)</name>
        <dbReference type="ChEBI" id="CHEBI:49786"/>
    </cofactor>
</comment>
<dbReference type="AlphaFoldDB" id="A0A323UJZ4"/>
<evidence type="ECO:0000313" key="3">
    <source>
        <dbReference type="EMBL" id="PZA11256.1"/>
    </source>
</evidence>
<feature type="binding site" evidence="1">
    <location>
        <position position="339"/>
    </location>
    <ligand>
        <name>Mg(2+)</name>
        <dbReference type="ChEBI" id="CHEBI:18420"/>
    </ligand>
</feature>
<protein>
    <submittedName>
        <fullName evidence="3">Hydrogenase</fullName>
    </submittedName>
</protein>
<dbReference type="SUPFAM" id="SSF56762">
    <property type="entry name" value="HydB/Nqo4-like"/>
    <property type="match status" value="1"/>
</dbReference>
<sequence>MNALPREHRIAVSVELAQGRVARLEISARRPVGVGRLAFGKPADGVVALVPRLFALCASAQRAAASCALAAARGEIMPREQMAAQAGAVLAERLIELLRGTITSFAGDRLPAFMPQLRDLIAAARRFDGRSLLEAEAIAALAQGLDALGLPAGSFDDAGAYHTWLRSVSPLAQLHSARAPSPRVRGEGRGEGASPQSRAFPIPAPGQPDFAAIAVDPLTADDDSLVGEQLLRHGACFATRPDLAGRIPETGALARLADHPLICSVGTGVAGRQLARLVEAQATPRLLHALRRGDADAAAILQATRLGDGVGLGAVECARGRLHHLIALDSTGRIARYEILAPTEWNFHPQGPLARALIGAPLSATEADRQRVVSLVAAFDPCVGYDVTLREAADA</sequence>
<keyword evidence="1" id="KW-0460">Magnesium</keyword>
<dbReference type="RefSeq" id="WP_110787343.1">
    <property type="nucleotide sequence ID" value="NZ_QKQS01000023.1"/>
</dbReference>
<evidence type="ECO:0000313" key="4">
    <source>
        <dbReference type="Proteomes" id="UP000248134"/>
    </source>
</evidence>
<proteinExistence type="predicted"/>
<name>A0A323UJZ4_RHOPL</name>
<dbReference type="PANTHER" id="PTHR42958:SF4">
    <property type="entry name" value="HYDROGENASE EXPRESSION_FORMATION PROTEIN HUPK"/>
    <property type="match status" value="1"/>
</dbReference>
<gene>
    <name evidence="3" type="ORF">DNX69_18325</name>
</gene>
<dbReference type="Gene3D" id="1.10.645.10">
    <property type="entry name" value="Cytochrome-c3 Hydrogenase, chain B"/>
    <property type="match status" value="2"/>
</dbReference>
<keyword evidence="1" id="KW-0479">Metal-binding</keyword>
<dbReference type="Proteomes" id="UP000248134">
    <property type="component" value="Unassembled WGS sequence"/>
</dbReference>
<accession>A0A323UJZ4</accession>
<dbReference type="OrthoDB" id="9157196at2"/>
<dbReference type="Pfam" id="PF00374">
    <property type="entry name" value="NiFeSe_Hases"/>
    <property type="match status" value="1"/>
</dbReference>
<dbReference type="GO" id="GO:0016151">
    <property type="term" value="F:nickel cation binding"/>
    <property type="evidence" value="ECO:0007669"/>
    <property type="project" value="InterPro"/>
</dbReference>
<feature type="binding site" evidence="1">
    <location>
        <position position="382"/>
    </location>
    <ligand>
        <name>Ni(2+)</name>
        <dbReference type="ChEBI" id="CHEBI:49786"/>
    </ligand>
</feature>
<dbReference type="PANTHER" id="PTHR42958">
    <property type="entry name" value="HYDROGENASE-2 LARGE CHAIN"/>
    <property type="match status" value="1"/>
</dbReference>
<keyword evidence="1" id="KW-0533">Nickel</keyword>
<dbReference type="InterPro" id="IPR001501">
    <property type="entry name" value="Ni-dep_hyd_lsu"/>
</dbReference>